<keyword evidence="3" id="KW-1185">Reference proteome</keyword>
<evidence type="ECO:0000313" key="2">
    <source>
        <dbReference type="EMBL" id="AWB66245.1"/>
    </source>
</evidence>
<evidence type="ECO:0000256" key="1">
    <source>
        <dbReference type="SAM" id="SignalP"/>
    </source>
</evidence>
<accession>A0A2S0VPU5</accession>
<organism evidence="2 3">
    <name type="scientific">Saccharobesus litoralis</name>
    <dbReference type="NCBI Taxonomy" id="2172099"/>
    <lineage>
        <taxon>Bacteria</taxon>
        <taxon>Pseudomonadati</taxon>
        <taxon>Pseudomonadota</taxon>
        <taxon>Gammaproteobacteria</taxon>
        <taxon>Alteromonadales</taxon>
        <taxon>Alteromonadaceae</taxon>
        <taxon>Saccharobesus</taxon>
    </lineage>
</organism>
<feature type="signal peptide" evidence="1">
    <location>
        <begin position="1"/>
        <end position="46"/>
    </location>
</feature>
<proteinExistence type="predicted"/>
<dbReference type="SUPFAM" id="SSF51126">
    <property type="entry name" value="Pectin lyase-like"/>
    <property type="match status" value="1"/>
</dbReference>
<dbReference type="InterPro" id="IPR012334">
    <property type="entry name" value="Pectin_lyas_fold"/>
</dbReference>
<reference evidence="2 3" key="1">
    <citation type="submission" date="2018-01" db="EMBL/GenBank/DDBJ databases">
        <title>Genome sequence of a Cantenovulum-like bacteria.</title>
        <authorList>
            <person name="Tan W.R."/>
            <person name="Lau N.-S."/>
            <person name="Go F."/>
            <person name="Amirul A.-A.A."/>
        </authorList>
    </citation>
    <scope>NUCLEOTIDE SEQUENCE [LARGE SCALE GENOMIC DNA]</scope>
    <source>
        <strain evidence="2 3">CCB-QB4</strain>
    </source>
</reference>
<feature type="chain" id="PRO_5015739198" evidence="1">
    <location>
        <begin position="47"/>
        <end position="792"/>
    </location>
</feature>
<dbReference type="EMBL" id="CP026604">
    <property type="protein sequence ID" value="AWB66245.1"/>
    <property type="molecule type" value="Genomic_DNA"/>
</dbReference>
<dbReference type="KEGG" id="cate:C2869_07270"/>
<name>A0A2S0VPU5_9ALTE</name>
<dbReference type="SMR" id="A0A2S0VPU5"/>
<sequence length="792" mass="86890">MGSTMINRNDKLRGVNKRIIKNTSIVRKGLAISASAFALVVGQAYAADLAKPSTYSDHSSAWQGNYANAYDGNNGNEARANSRGTASDVWLEFDFASQHTNFDITFLEDNSYPYAVSRWKVQGWQNGQWTDLPSGWQAHNSTDLDPAYPIDSSYRTDKMRVLFQAGSGNEVGLNELNIAGDPVSSTVELATTANLTDLTPAWWSNHVNVLDDVDTNIGQSSAREVYMEFDFGATYSNFDISFLEDNVYPYAVSRWKIQGWQNGAWQDIAGWQAHNSTSFAPVYPIASNYATDKMRVYFQASTDERVGVNELNIIGTPQGAGGSGPTPIVDSQFYTEPTQSSGTFNLVNDYGVNNSDTSDDTALLQQALDEISALPQGGKLFIPAGDYYLLDVKLRSNVHLDIASGATIYPTWNGDGRNHRIFELGTVRDGVTEPKVENFSLIGRNNGFVVDFTQSNDPNLAVFNMGDMQNFKISNIRIKDKKTIFASFLVGVTRKGNNLYWPKDGIIEKITQTDALFGYGVIQTYGADNILFRDLDGEGGITLRMETDNLVMKDLKQGGIRNIYAENIKCTDGLAAVMFGPHFMQNGAVQVNGVEANGCGFAVRVDTGYVELFSPANETHTRDSWKAAVNAELGSGCAATPYARGNGGTRWAARINDVGNCLTNVYNNYGLKPGTFETSDIYNVNATFGTDAHLKQDQLDYFELSNPTCDNVCLPTTSQWSKQGQIYLGPSLGGVIDKTVDGKSYDFDVNIHNLNMSGYPTPSHVTVDNNTSSSRVCSYYGMSACPNSRWNK</sequence>
<dbReference type="AlphaFoldDB" id="A0A2S0VPU5"/>
<evidence type="ECO:0000313" key="3">
    <source>
        <dbReference type="Proteomes" id="UP000244441"/>
    </source>
</evidence>
<dbReference type="Proteomes" id="UP000244441">
    <property type="component" value="Chromosome"/>
</dbReference>
<gene>
    <name evidence="2" type="ORF">C2869_07270</name>
</gene>
<dbReference type="Gene3D" id="2.60.120.260">
    <property type="entry name" value="Galactose-binding domain-like"/>
    <property type="match status" value="1"/>
</dbReference>
<keyword evidence="1" id="KW-0732">Signal</keyword>
<dbReference type="Gene3D" id="2.160.20.10">
    <property type="entry name" value="Single-stranded right-handed beta-helix, Pectin lyase-like"/>
    <property type="match status" value="1"/>
</dbReference>
<dbReference type="InterPro" id="IPR011050">
    <property type="entry name" value="Pectin_lyase_fold/virulence"/>
</dbReference>
<protein>
    <submittedName>
        <fullName evidence="2">Uncharacterized protein</fullName>
    </submittedName>
</protein>